<name>A0AA47NZ01_MERPO</name>
<organism evidence="1 2">
    <name type="scientific">Merluccius polli</name>
    <name type="common">Benguela hake</name>
    <name type="synonym">Merluccius cadenati</name>
    <dbReference type="NCBI Taxonomy" id="89951"/>
    <lineage>
        <taxon>Eukaryota</taxon>
        <taxon>Metazoa</taxon>
        <taxon>Chordata</taxon>
        <taxon>Craniata</taxon>
        <taxon>Vertebrata</taxon>
        <taxon>Euteleostomi</taxon>
        <taxon>Actinopterygii</taxon>
        <taxon>Neopterygii</taxon>
        <taxon>Teleostei</taxon>
        <taxon>Neoteleostei</taxon>
        <taxon>Acanthomorphata</taxon>
        <taxon>Zeiogadaria</taxon>
        <taxon>Gadariae</taxon>
        <taxon>Gadiformes</taxon>
        <taxon>Gadoidei</taxon>
        <taxon>Merlucciidae</taxon>
        <taxon>Merluccius</taxon>
    </lineage>
</organism>
<evidence type="ECO:0000313" key="2">
    <source>
        <dbReference type="Proteomes" id="UP001174136"/>
    </source>
</evidence>
<dbReference type="PANTHER" id="PTHR47331:SF3">
    <property type="match status" value="1"/>
</dbReference>
<dbReference type="AlphaFoldDB" id="A0AA47NZ01"/>
<gene>
    <name evidence="1" type="ORF">N1851_019859</name>
</gene>
<protein>
    <submittedName>
        <fullName evidence="1">Uncharacterized protein</fullName>
    </submittedName>
</protein>
<keyword evidence="2" id="KW-1185">Reference proteome</keyword>
<dbReference type="EMBL" id="JAOPHQ010003696">
    <property type="protein sequence ID" value="KAK0142415.1"/>
    <property type="molecule type" value="Genomic_DNA"/>
</dbReference>
<sequence>MPNNRCVAEQRIASLHRKLKKNSEFFEEYKAFMDNIISKGYAVQLNRDDNRVFYIPHHRGWSLNELLPGPNLTNTLVGVLLRLREEPIAMMADIEFMFYQVQVPEEDADLLRFLWWPNGNLNVPMEEYRMAVHLLGATSSPRVASYALWRTTEPLPPQTPFKQFCRTFTWMIV</sequence>
<evidence type="ECO:0000313" key="1">
    <source>
        <dbReference type="EMBL" id="KAK0142415.1"/>
    </source>
</evidence>
<dbReference type="Proteomes" id="UP001174136">
    <property type="component" value="Unassembled WGS sequence"/>
</dbReference>
<comment type="caution">
    <text evidence="1">The sequence shown here is derived from an EMBL/GenBank/DDBJ whole genome shotgun (WGS) entry which is preliminary data.</text>
</comment>
<reference evidence="1" key="1">
    <citation type="journal article" date="2023" name="Front. Mar. Sci.">
        <title>A new Merluccius polli reference genome to investigate the effects of global change in West African waters.</title>
        <authorList>
            <person name="Mateo J.L."/>
            <person name="Blanco-Fernandez C."/>
            <person name="Garcia-Vazquez E."/>
            <person name="Machado-Schiaffino G."/>
        </authorList>
    </citation>
    <scope>NUCLEOTIDE SEQUENCE</scope>
    <source>
        <strain evidence="1">C29</strain>
        <tissue evidence="1">Fin</tissue>
    </source>
</reference>
<proteinExistence type="predicted"/>
<dbReference type="PANTHER" id="PTHR47331">
    <property type="entry name" value="PHD-TYPE DOMAIN-CONTAINING PROTEIN"/>
    <property type="match status" value="1"/>
</dbReference>
<accession>A0AA47NZ01</accession>